<comment type="caution">
    <text evidence="10">The sequence shown here is derived from an EMBL/GenBank/DDBJ whole genome shotgun (WGS) entry which is preliminary data.</text>
</comment>
<keyword evidence="11" id="KW-1185">Reference proteome</keyword>
<reference evidence="11" key="1">
    <citation type="journal article" date="2019" name="Int. J. Syst. Evol. Microbiol.">
        <title>The Global Catalogue of Microorganisms (GCM) 10K type strain sequencing project: providing services to taxonomists for standard genome sequencing and annotation.</title>
        <authorList>
            <consortium name="The Broad Institute Genomics Platform"/>
            <consortium name="The Broad Institute Genome Sequencing Center for Infectious Disease"/>
            <person name="Wu L."/>
            <person name="Ma J."/>
        </authorList>
    </citation>
    <scope>NUCLEOTIDE SEQUENCE [LARGE SCALE GENOMIC DNA]</scope>
    <source>
        <strain evidence="11">TISTR 1514</strain>
    </source>
</reference>
<sequence length="450" mass="47827">MTQLGQTATVPASPHRPKHSRHRARRAALAGFLGSALEYYDFFIYATAASLVFNHVFFAEGDPNVALIQSFAIFGVGYVFRPLGAVLFGHLGDRIGRRNTLVATLTLMGLATFGIGLLPTYEQAGIWAPISLTLLRILQGISAGGETAGASSLSIEESPVGRRAFYPSFTATGLSAGIVLSSFAFIPVQAMDAAARDAWGWRLPFLASIVMLVIAFLVRRTLDESGEFVRERARDDFSKVGRVPIVTMLRTHPVPFVSVALMSMQIVIYTYLQGFGLAFGTQLGTVEPSTLLWALVAGNLVAIVTQPLLALLADRIGRRPVAMTGQALAGVLSFPFFYALSTANTTLLFATSIALVGCAYAGANTLFTSWFGEQFHVRVRYTGLAIALQVGAITAGFSPTIGTALVASDGSRWAVAASVVAVGAALAVLGSALARETYRTPLDQLGNPVR</sequence>
<dbReference type="PROSITE" id="PS50850">
    <property type="entry name" value="MFS"/>
    <property type="match status" value="1"/>
</dbReference>
<dbReference type="EMBL" id="JBHUNE010000003">
    <property type="protein sequence ID" value="MFD2757601.1"/>
    <property type="molecule type" value="Genomic_DNA"/>
</dbReference>
<evidence type="ECO:0000256" key="8">
    <source>
        <dbReference type="SAM" id="Phobius"/>
    </source>
</evidence>
<keyword evidence="2" id="KW-0813">Transport</keyword>
<feature type="transmembrane region" description="Helical" evidence="8">
    <location>
        <begin position="254"/>
        <end position="272"/>
    </location>
</feature>
<dbReference type="PROSITE" id="PS00216">
    <property type="entry name" value="SUGAR_TRANSPORT_1"/>
    <property type="match status" value="1"/>
</dbReference>
<dbReference type="PROSITE" id="PS00217">
    <property type="entry name" value="SUGAR_TRANSPORT_2"/>
    <property type="match status" value="1"/>
</dbReference>
<gene>
    <name evidence="10" type="ORF">ACFSW7_04305</name>
</gene>
<organism evidence="10 11">
    <name type="scientific">Gulosibacter faecalis</name>
    <dbReference type="NCBI Taxonomy" id="272240"/>
    <lineage>
        <taxon>Bacteria</taxon>
        <taxon>Bacillati</taxon>
        <taxon>Actinomycetota</taxon>
        <taxon>Actinomycetes</taxon>
        <taxon>Micrococcales</taxon>
        <taxon>Microbacteriaceae</taxon>
        <taxon>Gulosibacter</taxon>
    </lineage>
</organism>
<keyword evidence="4 8" id="KW-0812">Transmembrane</keyword>
<feature type="domain" description="Major facilitator superfamily (MFS) profile" evidence="9">
    <location>
        <begin position="27"/>
        <end position="439"/>
    </location>
</feature>
<evidence type="ECO:0000256" key="6">
    <source>
        <dbReference type="ARBA" id="ARBA00023136"/>
    </source>
</evidence>
<dbReference type="SUPFAM" id="SSF103473">
    <property type="entry name" value="MFS general substrate transporter"/>
    <property type="match status" value="1"/>
</dbReference>
<evidence type="ECO:0000256" key="4">
    <source>
        <dbReference type="ARBA" id="ARBA00022692"/>
    </source>
</evidence>
<dbReference type="InterPro" id="IPR011701">
    <property type="entry name" value="MFS"/>
</dbReference>
<dbReference type="InterPro" id="IPR005829">
    <property type="entry name" value="Sugar_transporter_CS"/>
</dbReference>
<feature type="transmembrane region" description="Helical" evidence="8">
    <location>
        <begin position="27"/>
        <end position="53"/>
    </location>
</feature>
<feature type="transmembrane region" description="Helical" evidence="8">
    <location>
        <begin position="292"/>
        <end position="313"/>
    </location>
</feature>
<feature type="transmembrane region" description="Helical" evidence="8">
    <location>
        <begin position="320"/>
        <end position="341"/>
    </location>
</feature>
<protein>
    <submittedName>
        <fullName evidence="10">MFS transporter</fullName>
    </submittedName>
</protein>
<dbReference type="Pfam" id="PF07690">
    <property type="entry name" value="MFS_1"/>
    <property type="match status" value="1"/>
</dbReference>
<evidence type="ECO:0000256" key="5">
    <source>
        <dbReference type="ARBA" id="ARBA00022989"/>
    </source>
</evidence>
<evidence type="ECO:0000259" key="9">
    <source>
        <dbReference type="PROSITE" id="PS50850"/>
    </source>
</evidence>
<dbReference type="Gene3D" id="1.20.1250.20">
    <property type="entry name" value="MFS general substrate transporter like domains"/>
    <property type="match status" value="1"/>
</dbReference>
<evidence type="ECO:0000256" key="1">
    <source>
        <dbReference type="ARBA" id="ARBA00004651"/>
    </source>
</evidence>
<feature type="transmembrane region" description="Helical" evidence="8">
    <location>
        <begin position="100"/>
        <end position="118"/>
    </location>
</feature>
<evidence type="ECO:0000313" key="11">
    <source>
        <dbReference type="Proteomes" id="UP001597492"/>
    </source>
</evidence>
<name>A0ABW5UVL9_9MICO</name>
<feature type="transmembrane region" description="Helical" evidence="8">
    <location>
        <begin position="413"/>
        <end position="434"/>
    </location>
</feature>
<dbReference type="InterPro" id="IPR005828">
    <property type="entry name" value="MFS_sugar_transport-like"/>
</dbReference>
<keyword evidence="5 8" id="KW-1133">Transmembrane helix</keyword>
<feature type="region of interest" description="Disordered" evidence="7">
    <location>
        <begin position="1"/>
        <end position="22"/>
    </location>
</feature>
<evidence type="ECO:0000256" key="7">
    <source>
        <dbReference type="SAM" id="MobiDB-lite"/>
    </source>
</evidence>
<keyword evidence="6 8" id="KW-0472">Membrane</keyword>
<dbReference type="CDD" id="cd17369">
    <property type="entry name" value="MFS_ShiA_like"/>
    <property type="match status" value="1"/>
</dbReference>
<feature type="transmembrane region" description="Helical" evidence="8">
    <location>
        <begin position="164"/>
        <end position="186"/>
    </location>
</feature>
<dbReference type="InterPro" id="IPR036259">
    <property type="entry name" value="MFS_trans_sf"/>
</dbReference>
<evidence type="ECO:0000256" key="2">
    <source>
        <dbReference type="ARBA" id="ARBA00022448"/>
    </source>
</evidence>
<accession>A0ABW5UVL9</accession>
<dbReference type="RefSeq" id="WP_019619852.1">
    <property type="nucleotide sequence ID" value="NZ_JBHUNE010000003.1"/>
</dbReference>
<dbReference type="InterPro" id="IPR020846">
    <property type="entry name" value="MFS_dom"/>
</dbReference>
<feature type="transmembrane region" description="Helical" evidence="8">
    <location>
        <begin position="198"/>
        <end position="218"/>
    </location>
</feature>
<evidence type="ECO:0000313" key="10">
    <source>
        <dbReference type="EMBL" id="MFD2757601.1"/>
    </source>
</evidence>
<dbReference type="PANTHER" id="PTHR43045:SF1">
    <property type="entry name" value="SHIKIMATE TRANSPORTER"/>
    <property type="match status" value="1"/>
</dbReference>
<feature type="transmembrane region" description="Helical" evidence="8">
    <location>
        <begin position="347"/>
        <end position="372"/>
    </location>
</feature>
<comment type="subcellular location">
    <subcellularLocation>
        <location evidence="1">Cell membrane</location>
        <topology evidence="1">Multi-pass membrane protein</topology>
    </subcellularLocation>
</comment>
<proteinExistence type="predicted"/>
<feature type="compositionally biased region" description="Polar residues" evidence="7">
    <location>
        <begin position="1"/>
        <end position="10"/>
    </location>
</feature>
<evidence type="ECO:0000256" key="3">
    <source>
        <dbReference type="ARBA" id="ARBA00022475"/>
    </source>
</evidence>
<keyword evidence="3" id="KW-1003">Cell membrane</keyword>
<feature type="transmembrane region" description="Helical" evidence="8">
    <location>
        <begin position="384"/>
        <end position="407"/>
    </location>
</feature>
<dbReference type="PANTHER" id="PTHR43045">
    <property type="entry name" value="SHIKIMATE TRANSPORTER"/>
    <property type="match status" value="1"/>
</dbReference>
<dbReference type="Pfam" id="PF00083">
    <property type="entry name" value="Sugar_tr"/>
    <property type="match status" value="1"/>
</dbReference>
<feature type="transmembrane region" description="Helical" evidence="8">
    <location>
        <begin position="65"/>
        <end position="88"/>
    </location>
</feature>
<dbReference type="Proteomes" id="UP001597492">
    <property type="component" value="Unassembled WGS sequence"/>
</dbReference>